<keyword evidence="1" id="KW-0812">Transmembrane</keyword>
<protein>
    <submittedName>
        <fullName evidence="3">Putative membrane protein</fullName>
    </submittedName>
</protein>
<dbReference type="RefSeq" id="WP_065469256.1">
    <property type="nucleotide sequence ID" value="NZ_MDCE01000017.1"/>
</dbReference>
<gene>
    <name evidence="3" type="ORF">XBLMG947_2796</name>
    <name evidence="2" type="ORF">XbrCFBP1976_13110</name>
</gene>
<reference evidence="3 4" key="1">
    <citation type="submission" date="2016-06" db="EMBL/GenBank/DDBJ databases">
        <authorList>
            <person name="Kjaerup R.B."/>
            <person name="Dalgaard T.S."/>
            <person name="Juul-Madsen H.R."/>
        </authorList>
    </citation>
    <scope>NUCLEOTIDE SEQUENCE [LARGE SCALE GENOMIC DNA]</scope>
    <source>
        <strain evidence="3">LMG947</strain>
    </source>
</reference>
<evidence type="ECO:0000313" key="2">
    <source>
        <dbReference type="EMBL" id="PPV06306.1"/>
    </source>
</evidence>
<keyword evidence="1" id="KW-0472">Membrane</keyword>
<evidence type="ECO:0000256" key="1">
    <source>
        <dbReference type="SAM" id="Phobius"/>
    </source>
</evidence>
<organism evidence="3 4">
    <name type="scientific">Xanthomonas bromi</name>
    <dbReference type="NCBI Taxonomy" id="56449"/>
    <lineage>
        <taxon>Bacteria</taxon>
        <taxon>Pseudomonadati</taxon>
        <taxon>Pseudomonadota</taxon>
        <taxon>Gammaproteobacteria</taxon>
        <taxon>Lysobacterales</taxon>
        <taxon>Lysobacteraceae</taxon>
        <taxon>Xanthomonas</taxon>
    </lineage>
</organism>
<feature type="transmembrane region" description="Helical" evidence="1">
    <location>
        <begin position="50"/>
        <end position="68"/>
    </location>
</feature>
<dbReference type="Proteomes" id="UP000239710">
    <property type="component" value="Unassembled WGS sequence"/>
</dbReference>
<name>A0A1C3NNM3_9XANT</name>
<evidence type="ECO:0000313" key="5">
    <source>
        <dbReference type="Proteomes" id="UP000239710"/>
    </source>
</evidence>
<sequence length="75" mass="8435">MARVKRILLFAAIYGVCALVAFKRACWWALSGQFDYIEDGCGLLAELMPWPILSIVLVGIAATPGWAVRRRRARR</sequence>
<reference evidence="2 5" key="2">
    <citation type="submission" date="2016-08" db="EMBL/GenBank/DDBJ databases">
        <title>Evolution of the type three secretion system and type three effector repertoires in Xanthomonas.</title>
        <authorList>
            <person name="Merda D."/>
            <person name="Briand M."/>
            <person name="Bosis E."/>
            <person name="Rousseau C."/>
            <person name="Portier P."/>
            <person name="Jacques M.-A."/>
            <person name="Fischer-Le Saux M."/>
        </authorList>
    </citation>
    <scope>NUCLEOTIDE SEQUENCE [LARGE SCALE GENOMIC DNA]</scope>
    <source>
        <strain evidence="2 5">CFBP1976</strain>
    </source>
</reference>
<dbReference type="EMBL" id="MDCE01000017">
    <property type="protein sequence ID" value="PPV06306.1"/>
    <property type="molecule type" value="Genomic_DNA"/>
</dbReference>
<evidence type="ECO:0000313" key="3">
    <source>
        <dbReference type="EMBL" id="SBV52006.1"/>
    </source>
</evidence>
<dbReference type="EMBL" id="FLTX01000041">
    <property type="protein sequence ID" value="SBV52006.1"/>
    <property type="molecule type" value="Genomic_DNA"/>
</dbReference>
<accession>A0A1C3NNM3</accession>
<evidence type="ECO:0000313" key="4">
    <source>
        <dbReference type="Proteomes" id="UP000092503"/>
    </source>
</evidence>
<dbReference type="Proteomes" id="UP000092503">
    <property type="component" value="Unassembled WGS sequence"/>
</dbReference>
<dbReference type="AlphaFoldDB" id="A0A1C3NNM3"/>
<keyword evidence="1" id="KW-1133">Transmembrane helix</keyword>
<proteinExistence type="predicted"/>
<feature type="transmembrane region" description="Helical" evidence="1">
    <location>
        <begin position="7"/>
        <end position="30"/>
    </location>
</feature>
<keyword evidence="5" id="KW-1185">Reference proteome</keyword>